<accession>A0A238FN94</accession>
<dbReference type="AlphaFoldDB" id="A0A238FN94"/>
<feature type="region of interest" description="Disordered" evidence="1">
    <location>
        <begin position="1"/>
        <end position="26"/>
    </location>
</feature>
<organism evidence="3 4">
    <name type="scientific">Microbotryum intermedium</name>
    <dbReference type="NCBI Taxonomy" id="269621"/>
    <lineage>
        <taxon>Eukaryota</taxon>
        <taxon>Fungi</taxon>
        <taxon>Dikarya</taxon>
        <taxon>Basidiomycota</taxon>
        <taxon>Pucciniomycotina</taxon>
        <taxon>Microbotryomycetes</taxon>
        <taxon>Microbotryales</taxon>
        <taxon>Microbotryaceae</taxon>
        <taxon>Microbotryum</taxon>
    </lineage>
</organism>
<feature type="transmembrane region" description="Helical" evidence="2">
    <location>
        <begin position="103"/>
        <end position="125"/>
    </location>
</feature>
<keyword evidence="2" id="KW-1133">Transmembrane helix</keyword>
<dbReference type="STRING" id="269621.A0A238FN94"/>
<keyword evidence="4" id="KW-1185">Reference proteome</keyword>
<evidence type="ECO:0000313" key="3">
    <source>
        <dbReference type="EMBL" id="SCV72668.1"/>
    </source>
</evidence>
<gene>
    <name evidence="3" type="ORF">BQ2448_4205</name>
</gene>
<evidence type="ECO:0000256" key="2">
    <source>
        <dbReference type="SAM" id="Phobius"/>
    </source>
</evidence>
<proteinExistence type="predicted"/>
<dbReference type="OrthoDB" id="3597994at2759"/>
<keyword evidence="2" id="KW-0812">Transmembrane</keyword>
<sequence>MASTTASPPPTATASQTVPPLSSSKTSLQSAKTNLSYLVRGPQAGGARPASLTLRTALRSTRYVIKFVFWRLLRYFKYTLIAGGTAALAGTVIGSIVPVAGALLVPSIPVAAAMGLGTAVFKFGWRHRGDHFRQGWLVGGEGRDARADERNDAEEAQGDPVKIHPRANKAWAFESF</sequence>
<dbReference type="EMBL" id="FMSP01000009">
    <property type="protein sequence ID" value="SCV72668.1"/>
    <property type="molecule type" value="Genomic_DNA"/>
</dbReference>
<feature type="transmembrane region" description="Helical" evidence="2">
    <location>
        <begin position="75"/>
        <end position="97"/>
    </location>
</feature>
<reference evidence="4" key="1">
    <citation type="submission" date="2016-09" db="EMBL/GenBank/DDBJ databases">
        <authorList>
            <person name="Jeantristanb JTB J.-T."/>
            <person name="Ricardo R."/>
        </authorList>
    </citation>
    <scope>NUCLEOTIDE SEQUENCE [LARGE SCALE GENOMIC DNA]</scope>
</reference>
<name>A0A238FN94_9BASI</name>
<protein>
    <submittedName>
        <fullName evidence="3">BQ2448_4205 protein</fullName>
    </submittedName>
</protein>
<keyword evidence="2" id="KW-0472">Membrane</keyword>
<evidence type="ECO:0000256" key="1">
    <source>
        <dbReference type="SAM" id="MobiDB-lite"/>
    </source>
</evidence>
<dbReference type="Proteomes" id="UP000198372">
    <property type="component" value="Unassembled WGS sequence"/>
</dbReference>
<evidence type="ECO:0000313" key="4">
    <source>
        <dbReference type="Proteomes" id="UP000198372"/>
    </source>
</evidence>
<feature type="compositionally biased region" description="Polar residues" evidence="1">
    <location>
        <begin position="16"/>
        <end position="26"/>
    </location>
</feature>